<name>A0AAU7E4H0_9VIRU</name>
<protein>
    <submittedName>
        <fullName evidence="1">Uncharacterized protein</fullName>
    </submittedName>
</protein>
<organism evidence="1">
    <name type="scientific">Salmonella phage pJS4</name>
    <dbReference type="NCBI Taxonomy" id="3141578"/>
    <lineage>
        <taxon>Viruses</taxon>
    </lineage>
</organism>
<dbReference type="InterPro" id="IPR055594">
    <property type="entry name" value="DUF7170"/>
</dbReference>
<accession>A0AAU7E4H0</accession>
<reference evidence="1" key="1">
    <citation type="submission" date="2024-04" db="EMBL/GenBank/DDBJ databases">
        <title>Whole genome sequence of Salmonella Infantis pESI phage B1.</title>
        <authorList>
            <person name="Stephen J."/>
            <person name="Lekshmi M."/>
            <person name="Rajendran K."/>
            <person name="Nayak B.B."/>
            <person name="Kumar S.H."/>
        </authorList>
    </citation>
    <scope>NUCLEOTIDE SEQUENCE</scope>
</reference>
<dbReference type="EMBL" id="PP664540">
    <property type="protein sequence ID" value="XBH24301.1"/>
    <property type="molecule type" value="Genomic_DNA"/>
</dbReference>
<proteinExistence type="predicted"/>
<evidence type="ECO:0000313" key="1">
    <source>
        <dbReference type="EMBL" id="XBH24301.1"/>
    </source>
</evidence>
<gene>
    <name evidence="1" type="ORF">TLEXVJXA_CDS0516</name>
</gene>
<sequence>MTTLIVMEFETSKPEYRQMTMEQAYKLASRGSFYKAQIISEDGVVEYEF</sequence>
<dbReference type="Pfam" id="PF23776">
    <property type="entry name" value="DUF7170"/>
    <property type="match status" value="1"/>
</dbReference>